<keyword evidence="10" id="KW-0325">Glycoprotein</keyword>
<reference evidence="17" key="1">
    <citation type="submission" date="2021-02" db="EMBL/GenBank/DDBJ databases">
        <authorList>
            <person name="Nowell W R."/>
        </authorList>
    </citation>
    <scope>NUCLEOTIDE SEQUENCE</scope>
</reference>
<proteinExistence type="predicted"/>
<evidence type="ECO:0000256" key="2">
    <source>
        <dbReference type="ARBA" id="ARBA00022475"/>
    </source>
</evidence>
<dbReference type="GO" id="GO:0022848">
    <property type="term" value="F:acetylcholine-gated monoatomic cation-selective channel activity"/>
    <property type="evidence" value="ECO:0007669"/>
    <property type="project" value="InterPro"/>
</dbReference>
<dbReference type="InterPro" id="IPR038050">
    <property type="entry name" value="Neuro_actylchol_rec"/>
</dbReference>
<evidence type="ECO:0000256" key="13">
    <source>
        <dbReference type="ARBA" id="ARBA00034099"/>
    </source>
</evidence>
<dbReference type="Pfam" id="PF02931">
    <property type="entry name" value="Neur_chan_LBD"/>
    <property type="match status" value="2"/>
</dbReference>
<keyword evidence="9" id="KW-0675">Receptor</keyword>
<feature type="domain" description="Neurotransmitter-gated ion-channel ligand-binding" evidence="15">
    <location>
        <begin position="186"/>
        <end position="259"/>
    </location>
</feature>
<dbReference type="InterPro" id="IPR006202">
    <property type="entry name" value="Neur_chan_lig-bd"/>
</dbReference>
<keyword evidence="12" id="KW-0407">Ion channel</keyword>
<name>A0A814NH07_9BILA</name>
<dbReference type="FunFam" id="1.20.58.390:FF:000043">
    <property type="entry name" value="AcetylCholine Receptor"/>
    <property type="match status" value="1"/>
</dbReference>
<evidence type="ECO:0000313" key="21">
    <source>
        <dbReference type="Proteomes" id="UP000663870"/>
    </source>
</evidence>
<dbReference type="PANTHER" id="PTHR18945">
    <property type="entry name" value="NEUROTRANSMITTER GATED ION CHANNEL"/>
    <property type="match status" value="1"/>
</dbReference>
<keyword evidence="5" id="KW-0770">Synapse</keyword>
<feature type="transmembrane region" description="Helical" evidence="14">
    <location>
        <begin position="292"/>
        <end position="310"/>
    </location>
</feature>
<keyword evidence="21" id="KW-1185">Reference proteome</keyword>
<sequence length="544" mass="63018">MFLKIQRQLKIFLLIICYCSDLIIGGPDQRRLLKYLLTDNQYNPIERPVQNDSNTLPVTMNLALQHIIDFDGKNEAIVISGWMTIMWNDYSLKWQPEEFGNIQTLRIPSTQIWTPDILLYNSADEKFDTTMKVNAVVQYNGDVLYVPPILFKSICSFNIAAFPFVSIRKIFHSYRTFILNISLCFFLDTQYCALKFGPWTYDDAGINLTAESSQGQLDAYVKSAEWDLEDFSATNNGTKYECCPTVYPYVLYTIRMRRRSLYYFTNIVLPCFLISCMTLLGFLLAPGSGEKLTLQITILLTIVMFSLLLSDIMPPSSNAIPIITVYFMCVMIMSTISVVASVLVISLHFRNSKNYSMPLWLRKYICNYLAWLLCMKRPGHDLSWRAIRRKWTTSIHEPNNINGSIDNRHSKIPSELLLNNTFELLSTNVINIDKEPLELLENDEKQHSDSLLEFSVPSVTKIQRSRHHHNLSKELYTCDMEMVRSELRIIISQLAILTNHFRQVDKHDDESQDWQFVAMVIDRLCLIIFAIVMILFTVLTFFNA</sequence>
<dbReference type="InterPro" id="IPR002394">
    <property type="entry name" value="Nicotinic_acetylcholine_rcpt"/>
</dbReference>
<evidence type="ECO:0000313" key="19">
    <source>
        <dbReference type="EMBL" id="CAF1320429.1"/>
    </source>
</evidence>
<dbReference type="Gene3D" id="1.20.58.390">
    <property type="entry name" value="Neurotransmitter-gated ion-channel transmembrane domain"/>
    <property type="match status" value="2"/>
</dbReference>
<feature type="transmembrane region" description="Helical" evidence="14">
    <location>
        <begin position="322"/>
        <end position="347"/>
    </location>
</feature>
<dbReference type="InterPro" id="IPR006201">
    <property type="entry name" value="Neur_channel"/>
</dbReference>
<evidence type="ECO:0000256" key="10">
    <source>
        <dbReference type="ARBA" id="ARBA00023180"/>
    </source>
</evidence>
<keyword evidence="3 14" id="KW-0812">Transmembrane</keyword>
<feature type="domain" description="Neurotransmitter-gated ion-channel transmembrane" evidence="16">
    <location>
        <begin position="267"/>
        <end position="541"/>
    </location>
</feature>
<dbReference type="FunFam" id="2.70.170.10:FF:000028">
    <property type="entry name" value="AcetylCholine Receptor"/>
    <property type="match status" value="1"/>
</dbReference>
<dbReference type="EMBL" id="CAJNOL010001243">
    <property type="protein sequence ID" value="CAF1320429.1"/>
    <property type="molecule type" value="Genomic_DNA"/>
</dbReference>
<keyword evidence="6" id="KW-0406">Ion transport</keyword>
<evidence type="ECO:0000256" key="8">
    <source>
        <dbReference type="ARBA" id="ARBA00023157"/>
    </source>
</evidence>
<evidence type="ECO:0000256" key="5">
    <source>
        <dbReference type="ARBA" id="ARBA00023018"/>
    </source>
</evidence>
<dbReference type="Gene3D" id="2.70.170.10">
    <property type="entry name" value="Neurotransmitter-gated ion-channel ligand-binding domain"/>
    <property type="match status" value="1"/>
</dbReference>
<evidence type="ECO:0000256" key="3">
    <source>
        <dbReference type="ARBA" id="ARBA00022692"/>
    </source>
</evidence>
<dbReference type="EMBL" id="CAJNOH010000622">
    <property type="protein sequence ID" value="CAF1090386.1"/>
    <property type="molecule type" value="Genomic_DNA"/>
</dbReference>
<dbReference type="EMBL" id="CAJNOL010001229">
    <property type="protein sequence ID" value="CAF1317390.1"/>
    <property type="molecule type" value="Genomic_DNA"/>
</dbReference>
<evidence type="ECO:0000256" key="9">
    <source>
        <dbReference type="ARBA" id="ARBA00023170"/>
    </source>
</evidence>
<feature type="transmembrane region" description="Helical" evidence="14">
    <location>
        <begin position="261"/>
        <end position="286"/>
    </location>
</feature>
<evidence type="ECO:0000313" key="20">
    <source>
        <dbReference type="Proteomes" id="UP000663854"/>
    </source>
</evidence>
<keyword evidence="11" id="KW-1071">Ligand-gated ion channel</keyword>
<gene>
    <name evidence="18" type="ORF">JXQ802_LOCUS30357</name>
    <name evidence="19" type="ORF">JXQ802_LOCUS30513</name>
    <name evidence="17" type="ORF">PYM288_LOCUS19141</name>
</gene>
<dbReference type="SUPFAM" id="SSF90112">
    <property type="entry name" value="Neurotransmitter-gated ion-channel transmembrane pore"/>
    <property type="match status" value="1"/>
</dbReference>
<evidence type="ECO:0000259" key="15">
    <source>
        <dbReference type="Pfam" id="PF02931"/>
    </source>
</evidence>
<dbReference type="Pfam" id="PF02932">
    <property type="entry name" value="Neur_chan_memb"/>
    <property type="match status" value="1"/>
</dbReference>
<evidence type="ECO:0000256" key="11">
    <source>
        <dbReference type="ARBA" id="ARBA00023286"/>
    </source>
</evidence>
<comment type="caution">
    <text evidence="17">The sequence shown here is derived from an EMBL/GenBank/DDBJ whole genome shotgun (WGS) entry which is preliminary data.</text>
</comment>
<evidence type="ECO:0000256" key="7">
    <source>
        <dbReference type="ARBA" id="ARBA00023136"/>
    </source>
</evidence>
<feature type="transmembrane region" description="Helical" evidence="14">
    <location>
        <begin position="524"/>
        <end position="542"/>
    </location>
</feature>
<dbReference type="CDD" id="cd19051">
    <property type="entry name" value="LGIC_TM_cation"/>
    <property type="match status" value="1"/>
</dbReference>
<evidence type="ECO:0000256" key="4">
    <source>
        <dbReference type="ARBA" id="ARBA00022989"/>
    </source>
</evidence>
<keyword evidence="4 14" id="KW-1133">Transmembrane helix</keyword>
<evidence type="ECO:0000313" key="18">
    <source>
        <dbReference type="EMBL" id="CAF1317390.1"/>
    </source>
</evidence>
<dbReference type="CDD" id="cd18997">
    <property type="entry name" value="LGIC_ECD_nAChR"/>
    <property type="match status" value="1"/>
</dbReference>
<accession>A0A814NH07</accession>
<evidence type="ECO:0000259" key="16">
    <source>
        <dbReference type="Pfam" id="PF02932"/>
    </source>
</evidence>
<organism evidence="17 20">
    <name type="scientific">Rotaria sordida</name>
    <dbReference type="NCBI Taxonomy" id="392033"/>
    <lineage>
        <taxon>Eukaryota</taxon>
        <taxon>Metazoa</taxon>
        <taxon>Spiralia</taxon>
        <taxon>Gnathifera</taxon>
        <taxon>Rotifera</taxon>
        <taxon>Eurotatoria</taxon>
        <taxon>Bdelloidea</taxon>
        <taxon>Philodinida</taxon>
        <taxon>Philodinidae</taxon>
        <taxon>Rotaria</taxon>
    </lineage>
</organism>
<evidence type="ECO:0000256" key="1">
    <source>
        <dbReference type="ARBA" id="ARBA00022448"/>
    </source>
</evidence>
<keyword evidence="7 14" id="KW-0472">Membrane</keyword>
<evidence type="ECO:0000313" key="17">
    <source>
        <dbReference type="EMBL" id="CAF1090386.1"/>
    </source>
</evidence>
<dbReference type="Proteomes" id="UP000663870">
    <property type="component" value="Unassembled WGS sequence"/>
</dbReference>
<dbReference type="InterPro" id="IPR036734">
    <property type="entry name" value="Neur_chan_lig-bd_sf"/>
</dbReference>
<dbReference type="GO" id="GO:0045211">
    <property type="term" value="C:postsynaptic membrane"/>
    <property type="evidence" value="ECO:0007669"/>
    <property type="project" value="InterPro"/>
</dbReference>
<dbReference type="Proteomes" id="UP000663854">
    <property type="component" value="Unassembled WGS sequence"/>
</dbReference>
<dbReference type="GO" id="GO:0004888">
    <property type="term" value="F:transmembrane signaling receptor activity"/>
    <property type="evidence" value="ECO:0007669"/>
    <property type="project" value="InterPro"/>
</dbReference>
<dbReference type="InterPro" id="IPR036719">
    <property type="entry name" value="Neuro-gated_channel_TM_sf"/>
</dbReference>
<dbReference type="InterPro" id="IPR006029">
    <property type="entry name" value="Neurotrans-gated_channel_TM"/>
</dbReference>
<comment type="subcellular location">
    <subcellularLocation>
        <location evidence="13">Synaptic cell membrane</location>
        <topology evidence="13">Multi-pass membrane protein</topology>
    </subcellularLocation>
</comment>
<evidence type="ECO:0000256" key="6">
    <source>
        <dbReference type="ARBA" id="ARBA00023065"/>
    </source>
</evidence>
<dbReference type="SUPFAM" id="SSF63712">
    <property type="entry name" value="Nicotinic receptor ligand binding domain-like"/>
    <property type="match status" value="1"/>
</dbReference>
<dbReference type="PRINTS" id="PR00254">
    <property type="entry name" value="NICOTINICR"/>
</dbReference>
<evidence type="ECO:0000256" key="14">
    <source>
        <dbReference type="SAM" id="Phobius"/>
    </source>
</evidence>
<dbReference type="AlphaFoldDB" id="A0A814NH07"/>
<feature type="domain" description="Neurotransmitter-gated ion-channel ligand-binding" evidence="15">
    <location>
        <begin position="30"/>
        <end position="164"/>
    </location>
</feature>
<dbReference type="PRINTS" id="PR00252">
    <property type="entry name" value="NRIONCHANNEL"/>
</dbReference>
<protein>
    <submittedName>
        <fullName evidence="17">Uncharacterized protein</fullName>
    </submittedName>
</protein>
<keyword evidence="2" id="KW-1003">Cell membrane</keyword>
<keyword evidence="8" id="KW-1015">Disulfide bond</keyword>
<evidence type="ECO:0000256" key="12">
    <source>
        <dbReference type="ARBA" id="ARBA00023303"/>
    </source>
</evidence>
<keyword evidence="1" id="KW-0813">Transport</keyword>